<dbReference type="AlphaFoldDB" id="A0A2H3DIX6"/>
<accession>A0A2H3DIX6</accession>
<evidence type="ECO:0000313" key="1">
    <source>
        <dbReference type="EMBL" id="PBK87406.1"/>
    </source>
</evidence>
<protein>
    <recommendedName>
        <fullName evidence="3">F-box domain-containing protein</fullName>
    </recommendedName>
</protein>
<sequence>MAETQTALVPMGVQAHNGRKGMPFELWEDVFLHAIQEKDPIDITQTNRGPWVFGRVCSHWRSIAFSRGKLWSSFSFTVRNTTSEGGGEIIPVRCYGTLLVMVLAYSKALPLTFSVDFKDEAVGSILIPMLVSNIKRWRSVNIVSPRATFSLLASCVVQTSDRLPKLVSMNLRTVEGYDETAWTWDSSDMFSTAPQLRSVGMDGFWMEGIPWMQLTELSIGSAAVWEVMDVLRRCPQLRSLTLPEVSFGYLSEDTDQGSLEDEESEDPDEGSDWGILTRAESDIHAIHESLEVLNISDAPLLCFLELTSLKTLAIWGPILSDAEMRNEFSVISNFLTRSPSLRKIDISICSCSDSSFFFELLCSRMPLLQELTIVFSWICDVQDLALWFASFKSDVLPALEMVAIQCKDGSIDGDALEEWLYYRKIGGAGVERVHIVCPVFIASPMKRHSLLKMATSDLQIKIMNACGDDLLSNEQCQP</sequence>
<gene>
    <name evidence="1" type="ORF">ARMGADRAFT_1085801</name>
</gene>
<evidence type="ECO:0008006" key="3">
    <source>
        <dbReference type="Google" id="ProtNLM"/>
    </source>
</evidence>
<proteinExistence type="predicted"/>
<dbReference type="SUPFAM" id="SSF52047">
    <property type="entry name" value="RNI-like"/>
    <property type="match status" value="1"/>
</dbReference>
<dbReference type="OrthoDB" id="2901275at2759"/>
<dbReference type="EMBL" id="KZ293679">
    <property type="protein sequence ID" value="PBK87406.1"/>
    <property type="molecule type" value="Genomic_DNA"/>
</dbReference>
<evidence type="ECO:0000313" key="2">
    <source>
        <dbReference type="Proteomes" id="UP000217790"/>
    </source>
</evidence>
<dbReference type="InterPro" id="IPR032675">
    <property type="entry name" value="LRR_dom_sf"/>
</dbReference>
<organism evidence="1 2">
    <name type="scientific">Armillaria gallica</name>
    <name type="common">Bulbous honey fungus</name>
    <name type="synonym">Armillaria bulbosa</name>
    <dbReference type="NCBI Taxonomy" id="47427"/>
    <lineage>
        <taxon>Eukaryota</taxon>
        <taxon>Fungi</taxon>
        <taxon>Dikarya</taxon>
        <taxon>Basidiomycota</taxon>
        <taxon>Agaricomycotina</taxon>
        <taxon>Agaricomycetes</taxon>
        <taxon>Agaricomycetidae</taxon>
        <taxon>Agaricales</taxon>
        <taxon>Marasmiineae</taxon>
        <taxon>Physalacriaceae</taxon>
        <taxon>Armillaria</taxon>
    </lineage>
</organism>
<dbReference type="Gene3D" id="3.80.10.10">
    <property type="entry name" value="Ribonuclease Inhibitor"/>
    <property type="match status" value="2"/>
</dbReference>
<dbReference type="InParanoid" id="A0A2H3DIX6"/>
<name>A0A2H3DIX6_ARMGA</name>
<dbReference type="STRING" id="47427.A0A2H3DIX6"/>
<reference evidence="2" key="1">
    <citation type="journal article" date="2017" name="Nat. Ecol. Evol.">
        <title>Genome expansion and lineage-specific genetic innovations in the forest pathogenic fungi Armillaria.</title>
        <authorList>
            <person name="Sipos G."/>
            <person name="Prasanna A.N."/>
            <person name="Walter M.C."/>
            <person name="O'Connor E."/>
            <person name="Balint B."/>
            <person name="Krizsan K."/>
            <person name="Kiss B."/>
            <person name="Hess J."/>
            <person name="Varga T."/>
            <person name="Slot J."/>
            <person name="Riley R."/>
            <person name="Boka B."/>
            <person name="Rigling D."/>
            <person name="Barry K."/>
            <person name="Lee J."/>
            <person name="Mihaltcheva S."/>
            <person name="LaButti K."/>
            <person name="Lipzen A."/>
            <person name="Waldron R."/>
            <person name="Moloney N.M."/>
            <person name="Sperisen C."/>
            <person name="Kredics L."/>
            <person name="Vagvoelgyi C."/>
            <person name="Patrignani A."/>
            <person name="Fitzpatrick D."/>
            <person name="Nagy I."/>
            <person name="Doyle S."/>
            <person name="Anderson J.B."/>
            <person name="Grigoriev I.V."/>
            <person name="Gueldener U."/>
            <person name="Muensterkoetter M."/>
            <person name="Nagy L.G."/>
        </authorList>
    </citation>
    <scope>NUCLEOTIDE SEQUENCE [LARGE SCALE GENOMIC DNA]</scope>
    <source>
        <strain evidence="2">Ar21-2</strain>
    </source>
</reference>
<dbReference type="Proteomes" id="UP000217790">
    <property type="component" value="Unassembled WGS sequence"/>
</dbReference>
<keyword evidence="2" id="KW-1185">Reference proteome</keyword>